<feature type="transmembrane region" description="Helical" evidence="1">
    <location>
        <begin position="49"/>
        <end position="67"/>
    </location>
</feature>
<sequence>MTQTNNEAIEEIKKAYKPGLVIPICTTLICIAPYLHLLLDIIDKNYNRLLLLVIISAPLIAYISIVWTKYFYHMSKYKAEVNS</sequence>
<gene>
    <name evidence="2" type="ORF">KHA97_18735</name>
</gene>
<protein>
    <submittedName>
        <fullName evidence="2">Uncharacterized protein</fullName>
    </submittedName>
</protein>
<proteinExistence type="predicted"/>
<organism evidence="2 3">
    <name type="scientific">Lederbergia citri</name>
    <dbReference type="NCBI Taxonomy" id="2833580"/>
    <lineage>
        <taxon>Bacteria</taxon>
        <taxon>Bacillati</taxon>
        <taxon>Bacillota</taxon>
        <taxon>Bacilli</taxon>
        <taxon>Bacillales</taxon>
        <taxon>Bacillaceae</taxon>
        <taxon>Lederbergia</taxon>
    </lineage>
</organism>
<keyword evidence="1" id="KW-0472">Membrane</keyword>
<dbReference type="RefSeq" id="WP_213126279.1">
    <property type="nucleotide sequence ID" value="NZ_JAGYPG010000003.1"/>
</dbReference>
<feature type="transmembrane region" description="Helical" evidence="1">
    <location>
        <begin position="20"/>
        <end position="42"/>
    </location>
</feature>
<evidence type="ECO:0000256" key="1">
    <source>
        <dbReference type="SAM" id="Phobius"/>
    </source>
</evidence>
<evidence type="ECO:0000313" key="3">
    <source>
        <dbReference type="Proteomes" id="UP000681414"/>
    </source>
</evidence>
<keyword evidence="1" id="KW-0812">Transmembrane</keyword>
<evidence type="ECO:0000313" key="2">
    <source>
        <dbReference type="EMBL" id="MBS4197093.1"/>
    </source>
</evidence>
<dbReference type="Proteomes" id="UP000681414">
    <property type="component" value="Unassembled WGS sequence"/>
</dbReference>
<name>A0A942TG95_9BACI</name>
<keyword evidence="3" id="KW-1185">Reference proteome</keyword>
<dbReference type="EMBL" id="JAGYPG010000003">
    <property type="protein sequence ID" value="MBS4197093.1"/>
    <property type="molecule type" value="Genomic_DNA"/>
</dbReference>
<reference evidence="2 3" key="1">
    <citation type="submission" date="2021-05" db="EMBL/GenBank/DDBJ databases">
        <title>Novel Bacillus species.</title>
        <authorList>
            <person name="Liu G."/>
        </authorList>
    </citation>
    <scope>NUCLEOTIDE SEQUENCE [LARGE SCALE GENOMIC DNA]</scope>
    <source>
        <strain evidence="3">FJAT-49780</strain>
    </source>
</reference>
<accession>A0A942TG95</accession>
<keyword evidence="1" id="KW-1133">Transmembrane helix</keyword>
<dbReference type="AlphaFoldDB" id="A0A942TG95"/>
<comment type="caution">
    <text evidence="2">The sequence shown here is derived from an EMBL/GenBank/DDBJ whole genome shotgun (WGS) entry which is preliminary data.</text>
</comment>